<evidence type="ECO:0000256" key="2">
    <source>
        <dbReference type="SAM" id="MobiDB-lite"/>
    </source>
</evidence>
<dbReference type="InterPro" id="IPR050490">
    <property type="entry name" value="Bact_solute-bd_prot1"/>
</dbReference>
<dbReference type="PANTHER" id="PTHR43649:SF33">
    <property type="entry name" value="POLYGALACTURONAN_RHAMNOGALACTURONAN-BINDING PROTEIN YTCQ"/>
    <property type="match status" value="1"/>
</dbReference>
<keyword evidence="1 3" id="KW-0732">Signal</keyword>
<dbReference type="Proteomes" id="UP001597120">
    <property type="component" value="Unassembled WGS sequence"/>
</dbReference>
<dbReference type="PANTHER" id="PTHR43649">
    <property type="entry name" value="ARABINOSE-BINDING PROTEIN-RELATED"/>
    <property type="match status" value="1"/>
</dbReference>
<evidence type="ECO:0000256" key="3">
    <source>
        <dbReference type="SAM" id="SignalP"/>
    </source>
</evidence>
<dbReference type="SUPFAM" id="SSF53850">
    <property type="entry name" value="Periplasmic binding protein-like II"/>
    <property type="match status" value="1"/>
</dbReference>
<dbReference type="PROSITE" id="PS51257">
    <property type="entry name" value="PROKAR_LIPOPROTEIN"/>
    <property type="match status" value="1"/>
</dbReference>
<dbReference type="CDD" id="cd13580">
    <property type="entry name" value="PBP2_AlgQ_like_1"/>
    <property type="match status" value="1"/>
</dbReference>
<reference evidence="5" key="1">
    <citation type="journal article" date="2019" name="Int. J. Syst. Evol. Microbiol.">
        <title>The Global Catalogue of Microorganisms (GCM) 10K type strain sequencing project: providing services to taxonomists for standard genome sequencing and annotation.</title>
        <authorList>
            <consortium name="The Broad Institute Genomics Platform"/>
            <consortium name="The Broad Institute Genome Sequencing Center for Infectious Disease"/>
            <person name="Wu L."/>
            <person name="Ma J."/>
        </authorList>
    </citation>
    <scope>NUCLEOTIDE SEQUENCE [LARGE SCALE GENOMIC DNA]</scope>
    <source>
        <strain evidence="5">CCUG 57263</strain>
    </source>
</reference>
<feature type="signal peptide" evidence="3">
    <location>
        <begin position="1"/>
        <end position="19"/>
    </location>
</feature>
<proteinExistence type="predicted"/>
<organism evidence="4 5">
    <name type="scientific">Paenibacillus residui</name>
    <dbReference type="NCBI Taxonomy" id="629724"/>
    <lineage>
        <taxon>Bacteria</taxon>
        <taxon>Bacillati</taxon>
        <taxon>Bacillota</taxon>
        <taxon>Bacilli</taxon>
        <taxon>Bacillales</taxon>
        <taxon>Paenibacillaceae</taxon>
        <taxon>Paenibacillus</taxon>
    </lineage>
</organism>
<keyword evidence="5" id="KW-1185">Reference proteome</keyword>
<gene>
    <name evidence="4" type="ORF">ACFQ03_17345</name>
</gene>
<dbReference type="Gene3D" id="3.40.190.10">
    <property type="entry name" value="Periplasmic binding protein-like II"/>
    <property type="match status" value="2"/>
</dbReference>
<evidence type="ECO:0000313" key="4">
    <source>
        <dbReference type="EMBL" id="MFD0870908.1"/>
    </source>
</evidence>
<accession>A0ABW3DBL8</accession>
<dbReference type="RefSeq" id="WP_379289704.1">
    <property type="nucleotide sequence ID" value="NZ_JBHTIU010000065.1"/>
</dbReference>
<dbReference type="EMBL" id="JBHTIU010000065">
    <property type="protein sequence ID" value="MFD0870908.1"/>
    <property type="molecule type" value="Genomic_DNA"/>
</dbReference>
<feature type="chain" id="PRO_5045693468" evidence="3">
    <location>
        <begin position="20"/>
        <end position="515"/>
    </location>
</feature>
<evidence type="ECO:0000256" key="1">
    <source>
        <dbReference type="ARBA" id="ARBA00022729"/>
    </source>
</evidence>
<sequence>MKKKAMIPLAAVLSLSMLAACGSGTSNNAGPSSTDKGQEVQGENKTKPDVIKVFMSGGANFPAGEDINNNPWTQLIEKENNVDLQIEYGPSAADEFMNKLTLKFASNDIPDLFVIPASYQNWLMENAEMGALMELDGKLDSYSNLMNAVYPSAWEAAKNNGKIYAIPVLNDGNKATDNVYIRKDWLDKLGLEVPKTLEEFENVARAFRDQDPNGTNKNDTYGMIAYENMLGWSHLFGAFGVIPGYWVEKDGKLVQADIQPEMKEALAYIRKLHEDKLLDNEWPITKIAAYNEKVANNQVGIYEGSWAAPRSEINTSKQNDPEAEWIPIAPPVGPNGKQGVAGGAEYKSFAVISSQAKNLDAILRMLNWMAVPETIDKFVFGFDDLGEGFMYTMEDGKYALNFENHNKYGYRQQLMFMQPKELNAKKMESLGAQFNLVGTIEHSSKYGISNQYLGAPTPTMVEKQSSLNKLREETFIKIIVGELPIDAFDSFVEEYKQKGEDDIAREVQEWYDTAK</sequence>
<feature type="compositionally biased region" description="Basic and acidic residues" evidence="2">
    <location>
        <begin position="36"/>
        <end position="47"/>
    </location>
</feature>
<feature type="region of interest" description="Disordered" evidence="2">
    <location>
        <begin position="25"/>
        <end position="47"/>
    </location>
</feature>
<evidence type="ECO:0000313" key="5">
    <source>
        <dbReference type="Proteomes" id="UP001597120"/>
    </source>
</evidence>
<comment type="caution">
    <text evidence="4">The sequence shown here is derived from an EMBL/GenBank/DDBJ whole genome shotgun (WGS) entry which is preliminary data.</text>
</comment>
<protein>
    <submittedName>
        <fullName evidence="4">Extracellular solute-binding protein</fullName>
    </submittedName>
</protein>
<feature type="compositionally biased region" description="Polar residues" evidence="2">
    <location>
        <begin position="25"/>
        <end position="35"/>
    </location>
</feature>
<name>A0ABW3DBL8_9BACL</name>